<name>A0ABU4CEU6_RHOJO</name>
<organism evidence="1 2">
    <name type="scientific">Rhodococcus jostii</name>
    <dbReference type="NCBI Taxonomy" id="132919"/>
    <lineage>
        <taxon>Bacteria</taxon>
        <taxon>Bacillati</taxon>
        <taxon>Actinomycetota</taxon>
        <taxon>Actinomycetes</taxon>
        <taxon>Mycobacteriales</taxon>
        <taxon>Nocardiaceae</taxon>
        <taxon>Rhodococcus</taxon>
    </lineage>
</organism>
<protein>
    <recommendedName>
        <fullName evidence="3">ABC transporter ATP-binding protein</fullName>
    </recommendedName>
</protein>
<dbReference type="InterPro" id="IPR027417">
    <property type="entry name" value="P-loop_NTPase"/>
</dbReference>
<evidence type="ECO:0008006" key="3">
    <source>
        <dbReference type="Google" id="ProtNLM"/>
    </source>
</evidence>
<accession>A0ABU4CEU6</accession>
<reference evidence="1 2" key="1">
    <citation type="submission" date="2023-10" db="EMBL/GenBank/DDBJ databases">
        <title>Development of a sustainable strategy for remediation of hydrocarbon-contaminated territories based on the waste exchange concept.</title>
        <authorList>
            <person name="Krivoruchko A."/>
        </authorList>
    </citation>
    <scope>NUCLEOTIDE SEQUENCE [LARGE SCALE GENOMIC DNA]</scope>
    <source>
        <strain evidence="1 2">IEGM 60</strain>
    </source>
</reference>
<proteinExistence type="predicted"/>
<dbReference type="EMBL" id="JAWLKA010000008">
    <property type="protein sequence ID" value="MDV6282080.1"/>
    <property type="molecule type" value="Genomic_DNA"/>
</dbReference>
<dbReference type="Proteomes" id="UP001185737">
    <property type="component" value="Unassembled WGS sequence"/>
</dbReference>
<sequence length="44" mass="4908">MKNADQIIVLDHGRVHAIGIYNGLLTTSELYRELAHHQLIAAPN</sequence>
<dbReference type="RefSeq" id="WP_283351868.1">
    <property type="nucleotide sequence ID" value="NZ_JAWLKA010000008.1"/>
</dbReference>
<evidence type="ECO:0000313" key="2">
    <source>
        <dbReference type="Proteomes" id="UP001185737"/>
    </source>
</evidence>
<dbReference type="SUPFAM" id="SSF52540">
    <property type="entry name" value="P-loop containing nucleoside triphosphate hydrolases"/>
    <property type="match status" value="1"/>
</dbReference>
<comment type="caution">
    <text evidence="1">The sequence shown here is derived from an EMBL/GenBank/DDBJ whole genome shotgun (WGS) entry which is preliminary data.</text>
</comment>
<evidence type="ECO:0000313" key="1">
    <source>
        <dbReference type="EMBL" id="MDV6282080.1"/>
    </source>
</evidence>
<gene>
    <name evidence="1" type="ORF">R3Q59_16395</name>
</gene>
<keyword evidence="2" id="KW-1185">Reference proteome</keyword>